<evidence type="ECO:0000313" key="2">
    <source>
        <dbReference type="Proteomes" id="UP000009007"/>
    </source>
</evidence>
<accession>I7KZC0</accession>
<keyword evidence="2" id="KW-1185">Reference proteome</keyword>
<protein>
    <submittedName>
        <fullName evidence="1">Uncharacterized protein</fullName>
    </submittedName>
</protein>
<dbReference type="EMBL" id="HE964772">
    <property type="protein sequence ID" value="CCJ36205.1"/>
    <property type="molecule type" value="Genomic_DNA"/>
</dbReference>
<sequence length="81" mass="8466">MADQGTTVRRTGSDSSAMILVAWTVTGIITRREGGHLFLFAAAWSPTTARAPMAPIPASGVDCRLSSVYCIESSCFEGVGA</sequence>
<proteinExistence type="predicted"/>
<gene>
    <name evidence="1" type="ordered locus">BN140_1282</name>
</gene>
<dbReference type="AlphaFoldDB" id="I7KZC0"/>
<dbReference type="Proteomes" id="UP000009007">
    <property type="component" value="Chromosome I"/>
</dbReference>
<dbReference type="PATRIC" id="fig|1201294.9.peg.1413"/>
<dbReference type="HOGENOM" id="CLU_2565719_0_0_2"/>
<evidence type="ECO:0000313" key="1">
    <source>
        <dbReference type="EMBL" id="CCJ36205.1"/>
    </source>
</evidence>
<dbReference type="KEGG" id="mbg:BN140_1282"/>
<name>I7KZC0_METBM</name>
<reference evidence="2" key="1">
    <citation type="journal article" date="2012" name="J. Bacteriol.">
        <title>Complete genome sequence of the hydrogenotrophic, methanogenic archaeon Methanoculleus bourgensis strain MS2T, isolated from a sewage sludge digester.</title>
        <authorList>
            <person name="Maus I."/>
            <person name="Wibberg D."/>
            <person name="Stantscheff R."/>
            <person name="Eikmeyer F.G."/>
            <person name="Seffner A."/>
            <person name="Boelter J."/>
            <person name="Szczepanowski R."/>
            <person name="Blom J."/>
            <person name="Jaenicke S."/>
            <person name="Konig H."/>
            <person name="Puhler A."/>
            <person name="Schluter A."/>
        </authorList>
    </citation>
    <scope>NUCLEOTIDE SEQUENCE [LARGE SCALE GENOMIC DNA]</scope>
    <source>
        <strain evidence="2">ATCC 43281 / DSM 3045 / OCM 15 / MS2</strain>
    </source>
</reference>
<organism evidence="1 2">
    <name type="scientific">Methanoculleus bourgensis (strain ATCC 43281 / DSM 3045 / OCM 15 / MS2)</name>
    <name type="common">Methanogenium bourgense</name>
    <dbReference type="NCBI Taxonomy" id="1201294"/>
    <lineage>
        <taxon>Archaea</taxon>
        <taxon>Methanobacteriati</taxon>
        <taxon>Methanobacteriota</taxon>
        <taxon>Stenosarchaea group</taxon>
        <taxon>Methanomicrobia</taxon>
        <taxon>Methanomicrobiales</taxon>
        <taxon>Methanomicrobiaceae</taxon>
        <taxon>Methanoculleus</taxon>
    </lineage>
</organism>
<dbReference type="STRING" id="1201294.BN140_1282"/>